<gene>
    <name evidence="1" type="ordered locus">Cyan7425_5430</name>
</gene>
<accession>B8HZ39</accession>
<proteinExistence type="predicted"/>
<organism evidence="1">
    <name type="scientific">Cyanothece sp. (strain PCC 7425 / ATCC 29141)</name>
    <dbReference type="NCBI Taxonomy" id="395961"/>
    <lineage>
        <taxon>Bacteria</taxon>
        <taxon>Bacillati</taxon>
        <taxon>Cyanobacteriota</taxon>
        <taxon>Cyanophyceae</taxon>
        <taxon>Gomontiellales</taxon>
        <taxon>Cyanothecaceae</taxon>
        <taxon>Cyanothece</taxon>
    </lineage>
</organism>
<keyword evidence="1" id="KW-0614">Plasmid</keyword>
<sequence>MNVIQSLIATGTITVAFSTLSANVSLSYLPIALAETVNPALVTVGSSQLMAKLG</sequence>
<dbReference type="EMBL" id="CP001345">
    <property type="protein sequence ID" value="ACL47687.1"/>
    <property type="molecule type" value="Genomic_DNA"/>
</dbReference>
<dbReference type="KEGG" id="cyn:Cyan7425_5430"/>
<dbReference type="AlphaFoldDB" id="B8HZ39"/>
<reference evidence="1" key="1">
    <citation type="submission" date="2009-01" db="EMBL/GenBank/DDBJ databases">
        <title>Complete sequence of plasmid1 Cyanothece sp. PCC 7425.</title>
        <authorList>
            <consortium name="US DOE Joint Genome Institute"/>
            <person name="Lucas S."/>
            <person name="Copeland A."/>
            <person name="Lapidus A."/>
            <person name="Glavina del Rio T."/>
            <person name="Dalin E."/>
            <person name="Tice H."/>
            <person name="Bruce D."/>
            <person name="Goodwin L."/>
            <person name="Pitluck S."/>
            <person name="Sims D."/>
            <person name="Meineke L."/>
            <person name="Brettin T."/>
            <person name="Detter J.C."/>
            <person name="Han C."/>
            <person name="Larimer F."/>
            <person name="Land M."/>
            <person name="Hauser L."/>
            <person name="Kyrpides N."/>
            <person name="Ovchinnikova G."/>
            <person name="Liberton M."/>
            <person name="Stoeckel J."/>
            <person name="Banerjee A."/>
            <person name="Singh A."/>
            <person name="Page L."/>
            <person name="Sato H."/>
            <person name="Zhao L."/>
            <person name="Sherman L."/>
            <person name="Pakrasi H."/>
            <person name="Richardson P."/>
        </authorList>
    </citation>
    <scope>NUCLEOTIDE SEQUENCE</scope>
    <source>
        <strain evidence="1">PCC 7425</strain>
        <plasmid evidence="1">pP742501</plasmid>
    </source>
</reference>
<protein>
    <submittedName>
        <fullName evidence="1">Uncharacterized protein</fullName>
    </submittedName>
</protein>
<evidence type="ECO:0000313" key="1">
    <source>
        <dbReference type="EMBL" id="ACL47687.1"/>
    </source>
</evidence>
<dbReference type="HOGENOM" id="CLU_3042574_0_0_3"/>
<name>B8HZ39_CYAP4</name>
<geneLocation type="plasmid" evidence="1">
    <name>pP742501</name>
</geneLocation>